<comment type="caution">
    <text evidence="1">The sequence shown here is derived from an EMBL/GenBank/DDBJ whole genome shotgun (WGS) entry which is preliminary data.</text>
</comment>
<dbReference type="EMBL" id="CAJOBC010095306">
    <property type="protein sequence ID" value="CAF4431834.1"/>
    <property type="molecule type" value="Genomic_DNA"/>
</dbReference>
<evidence type="ECO:0000313" key="1">
    <source>
        <dbReference type="EMBL" id="CAF1569082.1"/>
    </source>
</evidence>
<gene>
    <name evidence="1" type="ORF">GPM918_LOCUS40274</name>
    <name evidence="2" type="ORF">SRO942_LOCUS41204</name>
</gene>
<evidence type="ECO:0000313" key="2">
    <source>
        <dbReference type="EMBL" id="CAF4431834.1"/>
    </source>
</evidence>
<dbReference type="Proteomes" id="UP000663829">
    <property type="component" value="Unassembled WGS sequence"/>
</dbReference>
<organism evidence="1 3">
    <name type="scientific">Didymodactylos carnosus</name>
    <dbReference type="NCBI Taxonomy" id="1234261"/>
    <lineage>
        <taxon>Eukaryota</taxon>
        <taxon>Metazoa</taxon>
        <taxon>Spiralia</taxon>
        <taxon>Gnathifera</taxon>
        <taxon>Rotifera</taxon>
        <taxon>Eurotatoria</taxon>
        <taxon>Bdelloidea</taxon>
        <taxon>Philodinida</taxon>
        <taxon>Philodinidae</taxon>
        <taxon>Didymodactylos</taxon>
    </lineage>
</organism>
<dbReference type="AlphaFoldDB" id="A0A815YE53"/>
<evidence type="ECO:0000313" key="3">
    <source>
        <dbReference type="Proteomes" id="UP000663829"/>
    </source>
</evidence>
<sequence length="90" mass="10551">YSIILKYPIDLILKILMLTLNSFYDALQHEFADNSNIEVIPIDLKWKICCSDGVHSNRPGTCLITQKLIETINNNRNYYNNNKLNNRKQH</sequence>
<accession>A0A815YE53</accession>
<dbReference type="EMBL" id="CAJNOQ010029493">
    <property type="protein sequence ID" value="CAF1569082.1"/>
    <property type="molecule type" value="Genomic_DNA"/>
</dbReference>
<proteinExistence type="predicted"/>
<protein>
    <submittedName>
        <fullName evidence="1">Uncharacterized protein</fullName>
    </submittedName>
</protein>
<reference evidence="1" key="1">
    <citation type="submission" date="2021-02" db="EMBL/GenBank/DDBJ databases">
        <authorList>
            <person name="Nowell W R."/>
        </authorList>
    </citation>
    <scope>NUCLEOTIDE SEQUENCE</scope>
</reference>
<dbReference type="Proteomes" id="UP000681722">
    <property type="component" value="Unassembled WGS sequence"/>
</dbReference>
<feature type="non-terminal residue" evidence="1">
    <location>
        <position position="1"/>
    </location>
</feature>
<keyword evidence="3" id="KW-1185">Reference proteome</keyword>
<name>A0A815YE53_9BILA</name>